<keyword evidence="10" id="KW-1185">Reference proteome</keyword>
<comment type="caution">
    <text evidence="9">The sequence shown here is derived from an EMBL/GenBank/DDBJ whole genome shotgun (WGS) entry which is preliminary data.</text>
</comment>
<keyword evidence="2" id="KW-0548">Nucleotidyltransferase</keyword>
<keyword evidence="5" id="KW-0378">Hydrolase</keyword>
<dbReference type="PROSITE" id="PS50158">
    <property type="entry name" value="ZF_CCHC"/>
    <property type="match status" value="1"/>
</dbReference>
<dbReference type="Pfam" id="PF17917">
    <property type="entry name" value="RT_RNaseH"/>
    <property type="match status" value="1"/>
</dbReference>
<evidence type="ECO:0000256" key="5">
    <source>
        <dbReference type="ARBA" id="ARBA00022801"/>
    </source>
</evidence>
<dbReference type="SUPFAM" id="SSF57756">
    <property type="entry name" value="Retrovirus zinc finger-like domains"/>
    <property type="match status" value="1"/>
</dbReference>
<evidence type="ECO:0000256" key="4">
    <source>
        <dbReference type="ARBA" id="ARBA00022759"/>
    </source>
</evidence>
<dbReference type="PANTHER" id="PTHR34072:SF52">
    <property type="entry name" value="RIBONUCLEASE H"/>
    <property type="match status" value="1"/>
</dbReference>
<dbReference type="InterPro" id="IPR043128">
    <property type="entry name" value="Rev_trsase/Diguanyl_cyclase"/>
</dbReference>
<dbReference type="Pfam" id="PF00098">
    <property type="entry name" value="zf-CCHC"/>
    <property type="match status" value="1"/>
</dbReference>
<reference evidence="9" key="1">
    <citation type="journal article" date="2022" name="Int. J. Mol. Sci.">
        <title>Draft Genome of Tanacetum Coccineum: Genomic Comparison of Closely Related Tanacetum-Family Plants.</title>
        <authorList>
            <person name="Yamashiro T."/>
            <person name="Shiraishi A."/>
            <person name="Nakayama K."/>
            <person name="Satake H."/>
        </authorList>
    </citation>
    <scope>NUCLEOTIDE SEQUENCE</scope>
</reference>
<keyword evidence="7" id="KW-0479">Metal-binding</keyword>
<reference evidence="9" key="2">
    <citation type="submission" date="2022-01" db="EMBL/GenBank/DDBJ databases">
        <authorList>
            <person name="Yamashiro T."/>
            <person name="Shiraishi A."/>
            <person name="Satake H."/>
            <person name="Nakayama K."/>
        </authorList>
    </citation>
    <scope>NUCLEOTIDE SEQUENCE</scope>
</reference>
<dbReference type="InterPro" id="IPR036397">
    <property type="entry name" value="RNaseH_sf"/>
</dbReference>
<dbReference type="InterPro" id="IPR041373">
    <property type="entry name" value="RT_RNaseH"/>
</dbReference>
<dbReference type="Gene3D" id="3.30.70.270">
    <property type="match status" value="1"/>
</dbReference>
<dbReference type="SUPFAM" id="SSF56672">
    <property type="entry name" value="DNA/RNA polymerases"/>
    <property type="match status" value="1"/>
</dbReference>
<evidence type="ECO:0000256" key="3">
    <source>
        <dbReference type="ARBA" id="ARBA00022722"/>
    </source>
</evidence>
<dbReference type="InterPro" id="IPR012337">
    <property type="entry name" value="RNaseH-like_sf"/>
</dbReference>
<organism evidence="9 10">
    <name type="scientific">Tanacetum coccineum</name>
    <dbReference type="NCBI Taxonomy" id="301880"/>
    <lineage>
        <taxon>Eukaryota</taxon>
        <taxon>Viridiplantae</taxon>
        <taxon>Streptophyta</taxon>
        <taxon>Embryophyta</taxon>
        <taxon>Tracheophyta</taxon>
        <taxon>Spermatophyta</taxon>
        <taxon>Magnoliopsida</taxon>
        <taxon>eudicotyledons</taxon>
        <taxon>Gunneridae</taxon>
        <taxon>Pentapetalae</taxon>
        <taxon>asterids</taxon>
        <taxon>campanulids</taxon>
        <taxon>Asterales</taxon>
        <taxon>Asteraceae</taxon>
        <taxon>Asteroideae</taxon>
        <taxon>Anthemideae</taxon>
        <taxon>Anthemidinae</taxon>
        <taxon>Tanacetum</taxon>
    </lineage>
</organism>
<feature type="domain" description="CCHC-type" evidence="8">
    <location>
        <begin position="105"/>
        <end position="118"/>
    </location>
</feature>
<evidence type="ECO:0000313" key="9">
    <source>
        <dbReference type="EMBL" id="GJS98783.1"/>
    </source>
</evidence>
<dbReference type="InterPro" id="IPR036875">
    <property type="entry name" value="Znf_CCHC_sf"/>
</dbReference>
<keyword evidence="1" id="KW-0808">Transferase</keyword>
<evidence type="ECO:0000256" key="6">
    <source>
        <dbReference type="ARBA" id="ARBA00022918"/>
    </source>
</evidence>
<dbReference type="Gene3D" id="3.30.420.10">
    <property type="entry name" value="Ribonuclease H-like superfamily/Ribonuclease H"/>
    <property type="match status" value="1"/>
</dbReference>
<evidence type="ECO:0000256" key="7">
    <source>
        <dbReference type="PROSITE-ProRule" id="PRU00047"/>
    </source>
</evidence>
<dbReference type="Proteomes" id="UP001151760">
    <property type="component" value="Unassembled WGS sequence"/>
</dbReference>
<dbReference type="InterPro" id="IPR043502">
    <property type="entry name" value="DNA/RNA_pol_sf"/>
</dbReference>
<dbReference type="CDD" id="cd09274">
    <property type="entry name" value="RNase_HI_RT_Ty3"/>
    <property type="match status" value="1"/>
</dbReference>
<name>A0ABQ5ACB1_9ASTR</name>
<dbReference type="EMBL" id="BQNB010012070">
    <property type="protein sequence ID" value="GJS98783.1"/>
    <property type="molecule type" value="Genomic_DNA"/>
</dbReference>
<dbReference type="GO" id="GO:0003964">
    <property type="term" value="F:RNA-directed DNA polymerase activity"/>
    <property type="evidence" value="ECO:0007669"/>
    <property type="project" value="UniProtKB-KW"/>
</dbReference>
<gene>
    <name evidence="9" type="ORF">Tco_0819953</name>
</gene>
<dbReference type="Pfam" id="PF17921">
    <property type="entry name" value="Integrase_H2C2"/>
    <property type="match status" value="1"/>
</dbReference>
<evidence type="ECO:0000256" key="1">
    <source>
        <dbReference type="ARBA" id="ARBA00022679"/>
    </source>
</evidence>
<evidence type="ECO:0000256" key="2">
    <source>
        <dbReference type="ARBA" id="ARBA00022695"/>
    </source>
</evidence>
<keyword evidence="7" id="KW-0863">Zinc-finger</keyword>
<protein>
    <submittedName>
        <fullName evidence="9">Reverse transcriptase domain-containing protein</fullName>
    </submittedName>
</protein>
<dbReference type="PANTHER" id="PTHR34072">
    <property type="entry name" value="ENZYMATIC POLYPROTEIN-RELATED"/>
    <property type="match status" value="1"/>
</dbReference>
<dbReference type="InterPro" id="IPR041588">
    <property type="entry name" value="Integrase_H2C2"/>
</dbReference>
<dbReference type="InterPro" id="IPR001878">
    <property type="entry name" value="Znf_CCHC"/>
</dbReference>
<dbReference type="Gene3D" id="4.10.60.10">
    <property type="entry name" value="Zinc finger, CCHC-type"/>
    <property type="match status" value="1"/>
</dbReference>
<dbReference type="SUPFAM" id="SSF53098">
    <property type="entry name" value="Ribonuclease H-like"/>
    <property type="match status" value="1"/>
</dbReference>
<keyword evidence="4" id="KW-0255">Endonuclease</keyword>
<sequence>MRKGRLTTKGRLMIHPETTMVTNNNPSRGRMSPRPTIWGQVKRSRMGVFCPSAPSAIFTIMARVLRSATSAIRKVTLPRDSRGFRNTNVTNTQKGNGANPKGNGCFECGTPGHFKKDCNNFSVTFINAQGIHVDPAKIESIKDWASPKTPTEIRQFLGLAGYYRRFIEGFLKIAKSMTKLTQKGVKFDWGEKEENAFQLLKQKLCSAPILALPEGSEDFVVYCDASHKGLGVVLMQREKVIAYASRQLKIHEKNYTTHDLELGSVVFALKIWRHYLYGTKCTVFTDHKSLQHILDQKELNMRQRRWLELLSDYDCDIRYHPGKANVYVNGIEPRNEMNHLVGYLGYGALKSVIMRKSYKSKYSIHPGSEKMYQDMEKLYWWPNMKADIAIIRINQQYIPPRMEWNNITMDFITKLPKSSQGFDTIWVIVDRLTKSAHFLPIRENDPLDKFARLYLNRIVARHGIPVSIICDRDSGGSHQTSGDHFRKLWVQI</sequence>
<keyword evidence="6 9" id="KW-0695">RNA-directed DNA polymerase</keyword>
<keyword evidence="7" id="KW-0862">Zinc</keyword>
<dbReference type="SMART" id="SM00343">
    <property type="entry name" value="ZnF_C2HC"/>
    <property type="match status" value="1"/>
</dbReference>
<evidence type="ECO:0000313" key="10">
    <source>
        <dbReference type="Proteomes" id="UP001151760"/>
    </source>
</evidence>
<evidence type="ECO:0000259" key="8">
    <source>
        <dbReference type="PROSITE" id="PS50158"/>
    </source>
</evidence>
<keyword evidence="3" id="KW-0540">Nuclease</keyword>
<proteinExistence type="predicted"/>
<dbReference type="Gene3D" id="1.10.340.70">
    <property type="match status" value="1"/>
</dbReference>
<accession>A0ABQ5ACB1</accession>